<gene>
    <name evidence="2" type="ORF">DXT99_15835</name>
</gene>
<dbReference type="EMBL" id="QRGR01000018">
    <property type="protein sequence ID" value="RDV14044.1"/>
    <property type="molecule type" value="Genomic_DNA"/>
</dbReference>
<evidence type="ECO:0000313" key="3">
    <source>
        <dbReference type="Proteomes" id="UP000256708"/>
    </source>
</evidence>
<protein>
    <submittedName>
        <fullName evidence="2">Uncharacterized protein</fullName>
    </submittedName>
</protein>
<name>A0A3D8L9M0_9BACT</name>
<feature type="compositionally biased region" description="Basic and acidic residues" evidence="1">
    <location>
        <begin position="61"/>
        <end position="73"/>
    </location>
</feature>
<sequence>MFPHCLQSGKSFLPLHPVSAGGGKVEAANTGFTDREKERKTSLRALRKRKNFVPLQPASEGGRETERKKEAGK</sequence>
<comment type="caution">
    <text evidence="2">The sequence shown here is derived from an EMBL/GenBank/DDBJ whole genome shotgun (WGS) entry which is preliminary data.</text>
</comment>
<dbReference type="AlphaFoldDB" id="A0A3D8L9M0"/>
<dbReference type="Proteomes" id="UP000256708">
    <property type="component" value="Unassembled WGS sequence"/>
</dbReference>
<feature type="region of interest" description="Disordered" evidence="1">
    <location>
        <begin position="1"/>
        <end position="73"/>
    </location>
</feature>
<keyword evidence="3" id="KW-1185">Reference proteome</keyword>
<evidence type="ECO:0000313" key="2">
    <source>
        <dbReference type="EMBL" id="RDV14044.1"/>
    </source>
</evidence>
<proteinExistence type="predicted"/>
<reference evidence="3" key="1">
    <citation type="submission" date="2018-08" db="EMBL/GenBank/DDBJ databases">
        <authorList>
            <person name="Liu Z.-W."/>
            <person name="Du Z.-J."/>
        </authorList>
    </citation>
    <scope>NUCLEOTIDE SEQUENCE [LARGE SCALE GENOMIC DNA]</scope>
    <source>
        <strain evidence="3">H4X</strain>
    </source>
</reference>
<evidence type="ECO:0000256" key="1">
    <source>
        <dbReference type="SAM" id="MobiDB-lite"/>
    </source>
</evidence>
<organism evidence="2 3">
    <name type="scientific">Pontibacter diazotrophicus</name>
    <dbReference type="NCBI Taxonomy" id="1400979"/>
    <lineage>
        <taxon>Bacteria</taxon>
        <taxon>Pseudomonadati</taxon>
        <taxon>Bacteroidota</taxon>
        <taxon>Cytophagia</taxon>
        <taxon>Cytophagales</taxon>
        <taxon>Hymenobacteraceae</taxon>
        <taxon>Pontibacter</taxon>
    </lineage>
</organism>
<accession>A0A3D8L9M0</accession>